<organism evidence="1">
    <name type="scientific">Psilocybe cubensis</name>
    <name type="common">Psychedelic mushroom</name>
    <name type="synonym">Stropharia cubensis</name>
    <dbReference type="NCBI Taxonomy" id="181762"/>
    <lineage>
        <taxon>Eukaryota</taxon>
        <taxon>Fungi</taxon>
        <taxon>Dikarya</taxon>
        <taxon>Basidiomycota</taxon>
        <taxon>Agaricomycotina</taxon>
        <taxon>Agaricomycetes</taxon>
        <taxon>Agaricomycetidae</taxon>
        <taxon>Agaricales</taxon>
        <taxon>Agaricineae</taxon>
        <taxon>Strophariaceae</taxon>
        <taxon>Psilocybe</taxon>
    </lineage>
</organism>
<accession>A0A8H7Y1B1</accession>
<name>A0A8H7Y1B1_PSICU</name>
<dbReference type="Gene3D" id="3.80.10.10">
    <property type="entry name" value="Ribonuclease Inhibitor"/>
    <property type="match status" value="1"/>
</dbReference>
<dbReference type="OrthoDB" id="2998531at2759"/>
<dbReference type="SUPFAM" id="SSF52047">
    <property type="entry name" value="RNI-like"/>
    <property type="match status" value="1"/>
</dbReference>
<reference evidence="1" key="1">
    <citation type="submission" date="2021-02" db="EMBL/GenBank/DDBJ databases">
        <title>Psilocybe cubensis genome.</title>
        <authorList>
            <person name="Mckernan K.J."/>
            <person name="Crawford S."/>
            <person name="Trippe A."/>
            <person name="Kane L.T."/>
            <person name="Mclaughlin S."/>
        </authorList>
    </citation>
    <scope>NUCLEOTIDE SEQUENCE [LARGE SCALE GENOMIC DNA]</scope>
    <source>
        <strain evidence="1">MGC-MH-2018</strain>
    </source>
</reference>
<dbReference type="InterPro" id="IPR032675">
    <property type="entry name" value="LRR_dom_sf"/>
</dbReference>
<dbReference type="AlphaFoldDB" id="A0A8H7Y1B1"/>
<sequence>MVITGSISSEDYQKWESKTLRFEDRMKYALADPTFASLPRVCMFSGITKTDLEFMGAQYPNGPLVYASMLSAFKKALLSMKNLRIVRLEDIDIDEEVLDALVHLPLLKDVRLQSPEIACREFTPLLEVEELSVMEWDLRSQYTKQKLELFSNKRLKGIDIQSYQYASPILEHLISQGTSACLTILRITIDIHIVPIMMAFFETCPQLQDIYVTSIPPTFYPVYPSLPPSALPNLRSYYGIGSLAVLLVPNRPVKCITIQDNWSSGSHDLEPSWVLSQLSKSSVVIEHLSLPPIQPRPDIFHEILHTFPKLKSLELRFPLDPNAVQSPPTDNDTTPDDRYFDLTTVNELPPIEVDEEGCPLEPPTSMKVCSTLRSYPTRLISLQGLLEWLCTNKLHLSPSIANLSILQNSGRTRGINQMFKTCLSFREQYAFAGMLSKHNPTLKSLTYGRQHIQWSYGADGKWVPGAEYQFYIKHRNTIPTFSSLPVAVIEGAATTA</sequence>
<comment type="caution">
    <text evidence="1">The sequence shown here is derived from an EMBL/GenBank/DDBJ whole genome shotgun (WGS) entry which is preliminary data.</text>
</comment>
<protein>
    <submittedName>
        <fullName evidence="1">Uncharacterized protein</fullName>
    </submittedName>
</protein>
<proteinExistence type="predicted"/>
<gene>
    <name evidence="1" type="ORF">JR316_003969</name>
</gene>
<dbReference type="EMBL" id="JAFIQS010000003">
    <property type="protein sequence ID" value="KAG5171880.1"/>
    <property type="molecule type" value="Genomic_DNA"/>
</dbReference>
<evidence type="ECO:0000313" key="1">
    <source>
        <dbReference type="EMBL" id="KAG5171880.1"/>
    </source>
</evidence>